<proteinExistence type="predicted"/>
<feature type="compositionally biased region" description="Basic and acidic residues" evidence="1">
    <location>
        <begin position="1"/>
        <end position="16"/>
    </location>
</feature>
<dbReference type="InterPro" id="IPR036388">
    <property type="entry name" value="WH-like_DNA-bd_sf"/>
</dbReference>
<sequence>MPGEQDRREAAVGRADDWDEDTAQLVRPYTLTRGRTRHSGSEAFDVVAQISAVPREPGIADEDAQDPEHEAILDLVRHGPLSVAELAADLDLPLGVVRILLGDLLAAELIQVTRPVPLAELPDVQILREVIQGLRAL</sequence>
<dbReference type="InterPro" id="IPR036390">
    <property type="entry name" value="WH_DNA-bd_sf"/>
</dbReference>
<evidence type="ECO:0000256" key="1">
    <source>
        <dbReference type="SAM" id="MobiDB-lite"/>
    </source>
</evidence>
<evidence type="ECO:0000313" key="3">
    <source>
        <dbReference type="Proteomes" id="UP000657385"/>
    </source>
</evidence>
<reference evidence="2" key="1">
    <citation type="submission" date="2020-11" db="EMBL/GenBank/DDBJ databases">
        <title>Isolation and identification of active actinomycetes.</title>
        <authorList>
            <person name="Yu B."/>
        </authorList>
    </citation>
    <scope>NUCLEOTIDE SEQUENCE</scope>
    <source>
        <strain evidence="2">NEAU-YB345</strain>
    </source>
</reference>
<protein>
    <submittedName>
        <fullName evidence="2">DUF742 domain-containing protein</fullName>
    </submittedName>
</protein>
<feature type="region of interest" description="Disordered" evidence="1">
    <location>
        <begin position="1"/>
        <end position="32"/>
    </location>
</feature>
<accession>A0A931B692</accession>
<name>A0A931B692_9ACTN</name>
<organism evidence="2 3">
    <name type="scientific">Streptacidiphilus fuscans</name>
    <dbReference type="NCBI Taxonomy" id="2789292"/>
    <lineage>
        <taxon>Bacteria</taxon>
        <taxon>Bacillati</taxon>
        <taxon>Actinomycetota</taxon>
        <taxon>Actinomycetes</taxon>
        <taxon>Kitasatosporales</taxon>
        <taxon>Streptomycetaceae</taxon>
        <taxon>Streptacidiphilus</taxon>
    </lineage>
</organism>
<dbReference type="Gene3D" id="1.10.10.10">
    <property type="entry name" value="Winged helix-like DNA-binding domain superfamily/Winged helix DNA-binding domain"/>
    <property type="match status" value="1"/>
</dbReference>
<evidence type="ECO:0000313" key="2">
    <source>
        <dbReference type="EMBL" id="MBF9070207.1"/>
    </source>
</evidence>
<dbReference type="Proteomes" id="UP000657385">
    <property type="component" value="Unassembled WGS sequence"/>
</dbReference>
<dbReference type="EMBL" id="JADPRT010000007">
    <property type="protein sequence ID" value="MBF9070207.1"/>
    <property type="molecule type" value="Genomic_DNA"/>
</dbReference>
<dbReference type="SUPFAM" id="SSF46785">
    <property type="entry name" value="Winged helix' DNA-binding domain"/>
    <property type="match status" value="1"/>
</dbReference>
<dbReference type="InterPro" id="IPR007995">
    <property type="entry name" value="DUF742"/>
</dbReference>
<dbReference type="PANTHER" id="PTHR36221">
    <property type="entry name" value="DUF742 DOMAIN-CONTAINING PROTEIN"/>
    <property type="match status" value="1"/>
</dbReference>
<dbReference type="PANTHER" id="PTHR36221:SF1">
    <property type="entry name" value="DUF742 DOMAIN-CONTAINING PROTEIN"/>
    <property type="match status" value="1"/>
</dbReference>
<dbReference type="Pfam" id="PF05331">
    <property type="entry name" value="DUF742"/>
    <property type="match status" value="1"/>
</dbReference>
<keyword evidence="3" id="KW-1185">Reference proteome</keyword>
<dbReference type="RefSeq" id="WP_196195346.1">
    <property type="nucleotide sequence ID" value="NZ_JADPRT010000007.1"/>
</dbReference>
<gene>
    <name evidence="2" type="ORF">I2501_19460</name>
</gene>
<comment type="caution">
    <text evidence="2">The sequence shown here is derived from an EMBL/GenBank/DDBJ whole genome shotgun (WGS) entry which is preliminary data.</text>
</comment>
<dbReference type="AlphaFoldDB" id="A0A931B692"/>